<protein>
    <submittedName>
        <fullName evidence="2">Fungal specific transcription factor domain-containing protein</fullName>
    </submittedName>
</protein>
<dbReference type="OrthoDB" id="63935at2759"/>
<name>A0A161WKV3_COLIC</name>
<sequence>MSSANTKTILFLGATGGCGLSALRRSLDAGFTCIALCRTPSKLTSVLPSAKYPNLRVEGGNAHDADVVASHVVSPLDATRFVDVVVSSIGAWFELRKMNLEDVHVCEKGMFVLLDAIRKLRAEKAVSGNPRIIGLSSTGISKFGRDTPLVIAPLYKGLLHTPHEDKRAMEELLFASSEAWTVVRASFLSNGKEQPSSAVRVGVEDPVKGVEELAIGYTIAREDVGKWMFENILQKDGNDKFVRKVATVTY</sequence>
<dbReference type="STRING" id="1573173.A0A161WKV3"/>
<reference evidence="2 3" key="1">
    <citation type="submission" date="2015-06" db="EMBL/GenBank/DDBJ databases">
        <title>Survival trade-offs in plant roots during colonization by closely related pathogenic and mutualistic fungi.</title>
        <authorList>
            <person name="Hacquard S."/>
            <person name="Kracher B."/>
            <person name="Hiruma K."/>
            <person name="Weinman A."/>
            <person name="Muench P."/>
            <person name="Garrido Oter R."/>
            <person name="Ver Loren van Themaat E."/>
            <person name="Dallerey J.-F."/>
            <person name="Damm U."/>
            <person name="Henrissat B."/>
            <person name="Lespinet O."/>
            <person name="Thon M."/>
            <person name="Kemen E."/>
            <person name="McHardy A.C."/>
            <person name="Schulze-Lefert P."/>
            <person name="O'Connell R.J."/>
        </authorList>
    </citation>
    <scope>NUCLEOTIDE SEQUENCE [LARGE SCALE GENOMIC DNA]</scope>
    <source>
        <strain evidence="2 3">MAFF 238704</strain>
    </source>
</reference>
<dbReference type="PANTHER" id="PTHR43355">
    <property type="entry name" value="FLAVIN REDUCTASE (NADPH)"/>
    <property type="match status" value="1"/>
</dbReference>
<evidence type="ECO:0000256" key="1">
    <source>
        <dbReference type="ARBA" id="ARBA00038376"/>
    </source>
</evidence>
<dbReference type="InterPro" id="IPR016040">
    <property type="entry name" value="NAD(P)-bd_dom"/>
</dbReference>
<dbReference type="PROSITE" id="PS51257">
    <property type="entry name" value="PROKAR_LIPOPROTEIN"/>
    <property type="match status" value="1"/>
</dbReference>
<comment type="similarity">
    <text evidence="1">Belongs to the avfA family.</text>
</comment>
<gene>
    <name evidence="2" type="ORF">CI238_08591</name>
</gene>
<dbReference type="AlphaFoldDB" id="A0A161WKV3"/>
<proteinExistence type="inferred from homology"/>
<keyword evidence="3" id="KW-1185">Reference proteome</keyword>
<dbReference type="Proteomes" id="UP000076584">
    <property type="component" value="Unassembled WGS sequence"/>
</dbReference>
<dbReference type="GO" id="GO:0004074">
    <property type="term" value="F:biliverdin reductase [NAD(P)H] activity"/>
    <property type="evidence" value="ECO:0007669"/>
    <property type="project" value="TreeGrafter"/>
</dbReference>
<dbReference type="PANTHER" id="PTHR43355:SF2">
    <property type="entry name" value="FLAVIN REDUCTASE (NADPH)"/>
    <property type="match status" value="1"/>
</dbReference>
<organism evidence="2 3">
    <name type="scientific">Colletotrichum incanum</name>
    <name type="common">Soybean anthracnose fungus</name>
    <dbReference type="NCBI Taxonomy" id="1573173"/>
    <lineage>
        <taxon>Eukaryota</taxon>
        <taxon>Fungi</taxon>
        <taxon>Dikarya</taxon>
        <taxon>Ascomycota</taxon>
        <taxon>Pezizomycotina</taxon>
        <taxon>Sordariomycetes</taxon>
        <taxon>Hypocreomycetidae</taxon>
        <taxon>Glomerellales</taxon>
        <taxon>Glomerellaceae</taxon>
        <taxon>Colletotrichum</taxon>
        <taxon>Colletotrichum spaethianum species complex</taxon>
    </lineage>
</organism>
<accession>A0A161WKV3</accession>
<dbReference type="GO" id="GO:0042602">
    <property type="term" value="F:riboflavin reductase (NADPH) activity"/>
    <property type="evidence" value="ECO:0007669"/>
    <property type="project" value="TreeGrafter"/>
</dbReference>
<dbReference type="EMBL" id="LFIW01000702">
    <property type="protein sequence ID" value="KZL85278.1"/>
    <property type="molecule type" value="Genomic_DNA"/>
</dbReference>
<dbReference type="Gene3D" id="3.40.50.720">
    <property type="entry name" value="NAD(P)-binding Rossmann-like Domain"/>
    <property type="match status" value="1"/>
</dbReference>
<dbReference type="SUPFAM" id="SSF51735">
    <property type="entry name" value="NAD(P)-binding Rossmann-fold domains"/>
    <property type="match status" value="1"/>
</dbReference>
<dbReference type="Pfam" id="PF13460">
    <property type="entry name" value="NAD_binding_10"/>
    <property type="match status" value="1"/>
</dbReference>
<dbReference type="InterPro" id="IPR036291">
    <property type="entry name" value="NAD(P)-bd_dom_sf"/>
</dbReference>
<evidence type="ECO:0000313" key="3">
    <source>
        <dbReference type="Proteomes" id="UP000076584"/>
    </source>
</evidence>
<dbReference type="InterPro" id="IPR051606">
    <property type="entry name" value="Polyketide_Oxido-like"/>
</dbReference>
<comment type="caution">
    <text evidence="2">The sequence shown here is derived from an EMBL/GenBank/DDBJ whole genome shotgun (WGS) entry which is preliminary data.</text>
</comment>
<evidence type="ECO:0000313" key="2">
    <source>
        <dbReference type="EMBL" id="KZL85278.1"/>
    </source>
</evidence>